<dbReference type="STRING" id="351671.XDD1_3831"/>
<dbReference type="InterPro" id="IPR051553">
    <property type="entry name" value="Ran_GTPase-activating"/>
</dbReference>
<reference evidence="1 3" key="1">
    <citation type="submission" date="2013-07" db="EMBL/GenBank/DDBJ databases">
        <authorList>
            <person name="Genoscope - CEA"/>
        </authorList>
    </citation>
    <scope>NUCLEOTIDE SEQUENCE [LARGE SCALE GENOMIC DNA]</scope>
    <source>
        <strain evidence="1">FRM16</strain>
        <strain evidence="3">FRM16 / DSM 17909</strain>
    </source>
</reference>
<dbReference type="RefSeq" id="WP_148886135.1">
    <property type="nucleotide sequence ID" value="NZ_CAWMED010000001.1"/>
</dbReference>
<dbReference type="OrthoDB" id="6439374at2"/>
<organism evidence="1 3">
    <name type="scientific">Xenorhabdus doucetiae</name>
    <dbReference type="NCBI Taxonomy" id="351671"/>
    <lineage>
        <taxon>Bacteria</taxon>
        <taxon>Pseudomonadati</taxon>
        <taxon>Pseudomonadota</taxon>
        <taxon>Gammaproteobacteria</taxon>
        <taxon>Enterobacterales</taxon>
        <taxon>Morganellaceae</taxon>
        <taxon>Xenorhabdus</taxon>
    </lineage>
</organism>
<name>A0A068QXW1_9GAMM</name>
<dbReference type="InterPro" id="IPR009091">
    <property type="entry name" value="RCC1/BLIP-II"/>
</dbReference>
<proteinExistence type="predicted"/>
<dbReference type="EMBL" id="FO704550">
    <property type="protein sequence ID" value="CDG19516.1"/>
    <property type="molecule type" value="Genomic_DNA"/>
</dbReference>
<dbReference type="SUPFAM" id="SSF50985">
    <property type="entry name" value="RCC1/BLIP-II"/>
    <property type="match status" value="1"/>
</dbReference>
<dbReference type="Proteomes" id="UP000324170">
    <property type="component" value="Unassembled WGS sequence"/>
</dbReference>
<keyword evidence="4" id="KW-1185">Reference proteome</keyword>
<accession>A0A068QXW1</accession>
<dbReference type="KEGG" id="xdo:XDD1_3831"/>
<dbReference type="PANTHER" id="PTHR45982:SF1">
    <property type="entry name" value="REGULATOR OF CHROMOSOME CONDENSATION"/>
    <property type="match status" value="1"/>
</dbReference>
<evidence type="ECO:0000313" key="3">
    <source>
        <dbReference type="Proteomes" id="UP000032721"/>
    </source>
</evidence>
<dbReference type="HOGENOM" id="CLU_398443_0_0_6"/>
<sequence length="628" mass="68796">MSNINNKLSSPRLPQSTNNTLDLEKLNGDYIVVEIDTYPNVSINDELTIYFNQIKIDPYVVKGSDLNSSYFTINIPKNKIPVGQYSVYYIEETYGNLLYSPKINITVVDQASTKPPVIPPTDDCAFIVMGARTTLYSTANALYGPQCLVALDKETLEPVEVLWEYMEPPKVDISWQYTNGNFGVIQSSTFYDTSPSIKISVYSLDKKYHRVIQPLNIFGNGGTSDSVYIKPHLYDWQPPFCAPESFSSSFAALLNDNSLVTWGNMNPANSGHVDNDVKKVFASGYGYLALKNNGSLSLWGVPENDTIYASYCPGADYVDIAAGNTCFIALRSDGTGCTWGNPWIPGGALPFGPYIVPRLGPPEKTLLLGNDIAVLAFNTETAMSSLIVSRPAQATRHNNMVGWMERQEDESYRNLRGIIPVLDTFIIIKQDGTTNYWPWLPSTIVGQPQYVDGVAQIAQIVPAIGWDYRTPRTGIGYRNPSDITLSIFESAFLAEGSPYSSVSDISGNRTTLESRLMDGTVGEINSVLQVSMVVIDGLENVVQVTCSAKASAALHKDGTVTTWGSLEYGGDSSAVQNQLKNVRAIYATGKAFAALTQDNKVITWGDYAGGGNSSSVQQYLDGNISYYE</sequence>
<evidence type="ECO:0000313" key="4">
    <source>
        <dbReference type="Proteomes" id="UP000324170"/>
    </source>
</evidence>
<protein>
    <submittedName>
        <fullName evidence="1">Uncharacterized protein</fullName>
    </submittedName>
</protein>
<dbReference type="Proteomes" id="UP000032721">
    <property type="component" value="Chromosome"/>
</dbReference>
<evidence type="ECO:0000313" key="2">
    <source>
        <dbReference type="EMBL" id="TYP02654.1"/>
    </source>
</evidence>
<dbReference type="EMBL" id="VNHN01000043">
    <property type="protein sequence ID" value="TYP02654.1"/>
    <property type="molecule type" value="Genomic_DNA"/>
</dbReference>
<gene>
    <name evidence="2" type="ORF">LY16_02500</name>
    <name evidence="1" type="ORF">XDD1_3831</name>
</gene>
<dbReference type="AlphaFoldDB" id="A0A068QXW1"/>
<dbReference type="PANTHER" id="PTHR45982">
    <property type="entry name" value="REGULATOR OF CHROMOSOME CONDENSATION"/>
    <property type="match status" value="1"/>
</dbReference>
<reference evidence="2 4" key="2">
    <citation type="submission" date="2019-07" db="EMBL/GenBank/DDBJ databases">
        <title>Genomic Encyclopedia of Type Strains, Phase I: the one thousand microbial genomes (KMG-I) project.</title>
        <authorList>
            <person name="Kyrpides N."/>
        </authorList>
    </citation>
    <scope>NUCLEOTIDE SEQUENCE [LARGE SCALE GENOMIC DNA]</scope>
    <source>
        <strain evidence="2 4">DSM 17909</strain>
    </source>
</reference>
<evidence type="ECO:0000313" key="1">
    <source>
        <dbReference type="EMBL" id="CDG19516.1"/>
    </source>
</evidence>
<dbReference type="Gene3D" id="2.130.10.30">
    <property type="entry name" value="Regulator of chromosome condensation 1/beta-lactamase-inhibitor protein II"/>
    <property type="match status" value="2"/>
</dbReference>